<dbReference type="GO" id="GO:0016787">
    <property type="term" value="F:hydrolase activity"/>
    <property type="evidence" value="ECO:0007669"/>
    <property type="project" value="InterPro"/>
</dbReference>
<reference evidence="6" key="1">
    <citation type="submission" date="2020-10" db="EMBL/GenBank/DDBJ databases">
        <authorList>
            <person name="Gilroy R."/>
        </authorList>
    </citation>
    <scope>NUCLEOTIDE SEQUENCE</scope>
    <source>
        <strain evidence="6">7293</strain>
    </source>
</reference>
<keyword evidence="6" id="KW-0540">Nuclease</keyword>
<reference evidence="6" key="2">
    <citation type="journal article" date="2021" name="PeerJ">
        <title>Extensive microbial diversity within the chicken gut microbiome revealed by metagenomics and culture.</title>
        <authorList>
            <person name="Gilroy R."/>
            <person name="Ravi A."/>
            <person name="Getino M."/>
            <person name="Pursley I."/>
            <person name="Horton D.L."/>
            <person name="Alikhan N.F."/>
            <person name="Baker D."/>
            <person name="Gharbi K."/>
            <person name="Hall N."/>
            <person name="Watson M."/>
            <person name="Adriaenssens E.M."/>
            <person name="Foster-Nyarko E."/>
            <person name="Jarju S."/>
            <person name="Secka A."/>
            <person name="Antonio M."/>
            <person name="Oren A."/>
            <person name="Chaudhuri R.R."/>
            <person name="La Ragione R."/>
            <person name="Hildebrand F."/>
            <person name="Pallen M.J."/>
        </authorList>
    </citation>
    <scope>NUCLEOTIDE SEQUENCE</scope>
    <source>
        <strain evidence="6">7293</strain>
    </source>
</reference>
<name>A0A9D9E178_9SPIO</name>
<evidence type="ECO:0000313" key="6">
    <source>
        <dbReference type="EMBL" id="MBO8436812.1"/>
    </source>
</evidence>
<dbReference type="InterPro" id="IPR044929">
    <property type="entry name" value="DNA/RNA_non-sp_Endonuclease_sf"/>
</dbReference>
<keyword evidence="6" id="KW-0255">Endonuclease</keyword>
<gene>
    <name evidence="6" type="ORF">IAA97_07540</name>
</gene>
<accession>A0A9D9E178</accession>
<feature type="region of interest" description="Disordered" evidence="3">
    <location>
        <begin position="32"/>
        <end position="51"/>
    </location>
</feature>
<dbReference type="GO" id="GO:0004519">
    <property type="term" value="F:endonuclease activity"/>
    <property type="evidence" value="ECO:0007669"/>
    <property type="project" value="UniProtKB-KW"/>
</dbReference>
<feature type="domain" description="DNA/RNA non-specific endonuclease/pyrophosphatase/phosphodiesterase" evidence="5">
    <location>
        <begin position="71"/>
        <end position="292"/>
    </location>
</feature>
<dbReference type="InterPro" id="IPR020821">
    <property type="entry name" value="ENPP1-3/EXOG-like_nuc-like"/>
</dbReference>
<evidence type="ECO:0000259" key="4">
    <source>
        <dbReference type="SMART" id="SM00477"/>
    </source>
</evidence>
<dbReference type="InterPro" id="IPR040255">
    <property type="entry name" value="Non-specific_endonuclease"/>
</dbReference>
<comment type="caution">
    <text evidence="6">The sequence shown here is derived from an EMBL/GenBank/DDBJ whole genome shotgun (WGS) entry which is preliminary data.</text>
</comment>
<dbReference type="Pfam" id="PF01223">
    <property type="entry name" value="Endonuclease_NS"/>
    <property type="match status" value="1"/>
</dbReference>
<protein>
    <submittedName>
        <fullName evidence="6">DNA/RNA non-specific endonuclease</fullName>
    </submittedName>
</protein>
<keyword evidence="6" id="KW-0378">Hydrolase</keyword>
<dbReference type="Proteomes" id="UP000823615">
    <property type="component" value="Unassembled WGS sequence"/>
</dbReference>
<dbReference type="GO" id="GO:0003676">
    <property type="term" value="F:nucleic acid binding"/>
    <property type="evidence" value="ECO:0007669"/>
    <property type="project" value="InterPro"/>
</dbReference>
<evidence type="ECO:0000256" key="1">
    <source>
        <dbReference type="PIRSR" id="PIRSR640255-1"/>
    </source>
</evidence>
<proteinExistence type="predicted"/>
<evidence type="ECO:0000259" key="5">
    <source>
        <dbReference type="SMART" id="SM00892"/>
    </source>
</evidence>
<dbReference type="AlphaFoldDB" id="A0A9D9E178"/>
<sequence>MRTRIFSILLLLFVLFTFGGCDILFDNFEDWEDDDTPSEPVEPGEDGDDDNNVLLGIPSEPSLAEGTMLIEHDAYTVLYSYDLLMPVWVSWHLDANDSGDLPRPSRFSPDPDIKDEAYQVKHDDYKHSGFARGHMCPDADRNGNEAMQDETYYTTNIIPQNSSMNSGDWSQLERDLRSFAAAGYELYIVAGAVQGETGGTNSDGEVLKEWKSEERDVAITVPSQIWKAFVIIEQDDSKDDLERIANGETPVYASGIIMDNAPFDGSWEDAVVTIDEIEVLTNLDLFSALPDSIEMELESGGAAKLPDVA</sequence>
<dbReference type="EMBL" id="JADIMT010000090">
    <property type="protein sequence ID" value="MBO8436812.1"/>
    <property type="molecule type" value="Genomic_DNA"/>
</dbReference>
<dbReference type="PROSITE" id="PS51257">
    <property type="entry name" value="PROKAR_LIPOPROTEIN"/>
    <property type="match status" value="1"/>
</dbReference>
<dbReference type="SMART" id="SM00477">
    <property type="entry name" value="NUC"/>
    <property type="match status" value="1"/>
</dbReference>
<keyword evidence="2" id="KW-0479">Metal-binding</keyword>
<feature type="domain" description="ENPP1-3/EXOG-like endonuclease/phosphodiesterase" evidence="4">
    <location>
        <begin position="72"/>
        <end position="292"/>
    </location>
</feature>
<evidence type="ECO:0000256" key="3">
    <source>
        <dbReference type="SAM" id="MobiDB-lite"/>
    </source>
</evidence>
<dbReference type="PANTHER" id="PTHR13966:SF5">
    <property type="entry name" value="ENDONUCLEASE G, MITOCHONDRIAL"/>
    <property type="match status" value="1"/>
</dbReference>
<feature type="binding site" evidence="2">
    <location>
        <position position="165"/>
    </location>
    <ligand>
        <name>Mg(2+)</name>
        <dbReference type="ChEBI" id="CHEBI:18420"/>
        <note>catalytic</note>
    </ligand>
</feature>
<dbReference type="GO" id="GO:0046872">
    <property type="term" value="F:metal ion binding"/>
    <property type="evidence" value="ECO:0007669"/>
    <property type="project" value="UniProtKB-KW"/>
</dbReference>
<evidence type="ECO:0000256" key="2">
    <source>
        <dbReference type="PIRSR" id="PIRSR640255-2"/>
    </source>
</evidence>
<evidence type="ECO:0000313" key="7">
    <source>
        <dbReference type="Proteomes" id="UP000823615"/>
    </source>
</evidence>
<dbReference type="PANTHER" id="PTHR13966">
    <property type="entry name" value="ENDONUCLEASE RELATED"/>
    <property type="match status" value="1"/>
</dbReference>
<organism evidence="6 7">
    <name type="scientific">Candidatus Ornithospirochaeta stercoripullorum</name>
    <dbReference type="NCBI Taxonomy" id="2840899"/>
    <lineage>
        <taxon>Bacteria</taxon>
        <taxon>Pseudomonadati</taxon>
        <taxon>Spirochaetota</taxon>
        <taxon>Spirochaetia</taxon>
        <taxon>Spirochaetales</taxon>
        <taxon>Spirochaetaceae</taxon>
        <taxon>Spirochaetaceae incertae sedis</taxon>
        <taxon>Candidatus Ornithospirochaeta</taxon>
    </lineage>
</organism>
<dbReference type="SMART" id="SM00892">
    <property type="entry name" value="Endonuclease_NS"/>
    <property type="match status" value="1"/>
</dbReference>
<dbReference type="SUPFAM" id="SSF54060">
    <property type="entry name" value="His-Me finger endonucleases"/>
    <property type="match status" value="1"/>
</dbReference>
<feature type="active site" description="Proton acceptor" evidence="1">
    <location>
        <position position="134"/>
    </location>
</feature>
<dbReference type="InterPro" id="IPR001604">
    <property type="entry name" value="Endo_G_ENPP1-like_dom"/>
</dbReference>
<dbReference type="Gene3D" id="3.40.570.10">
    <property type="entry name" value="Extracellular Endonuclease, subunit A"/>
    <property type="match status" value="1"/>
</dbReference>
<dbReference type="InterPro" id="IPR044925">
    <property type="entry name" value="His-Me_finger_sf"/>
</dbReference>